<dbReference type="InterPro" id="IPR002078">
    <property type="entry name" value="Sigma_54_int"/>
</dbReference>
<name>A0A225E1B3_9BACT</name>
<dbReference type="RefSeq" id="WP_088252604.1">
    <property type="nucleotide sequence ID" value="NZ_NIDE01000001.1"/>
</dbReference>
<dbReference type="InterPro" id="IPR027417">
    <property type="entry name" value="P-loop_NTPase"/>
</dbReference>
<dbReference type="InterPro" id="IPR003593">
    <property type="entry name" value="AAA+_ATPase"/>
</dbReference>
<dbReference type="OrthoDB" id="9807827at2"/>
<dbReference type="GO" id="GO:0043565">
    <property type="term" value="F:sequence-specific DNA binding"/>
    <property type="evidence" value="ECO:0007669"/>
    <property type="project" value="InterPro"/>
</dbReference>
<reference evidence="7" key="1">
    <citation type="submission" date="2017-06" db="EMBL/GenBank/DDBJ databases">
        <title>Genome analysis of Fimbriiglobus ruber SP5, the first member of the order Planctomycetales with confirmed chitinolytic capability.</title>
        <authorList>
            <person name="Ravin N.V."/>
            <person name="Rakitin A.L."/>
            <person name="Ivanova A.A."/>
            <person name="Beletsky A.V."/>
            <person name="Kulichevskaya I.S."/>
            <person name="Mardanov A.V."/>
            <person name="Dedysh S.N."/>
        </authorList>
    </citation>
    <scope>NUCLEOTIDE SEQUENCE [LARGE SCALE GENOMIC DNA]</scope>
    <source>
        <strain evidence="7">SP5</strain>
    </source>
</reference>
<dbReference type="CDD" id="cd00009">
    <property type="entry name" value="AAA"/>
    <property type="match status" value="1"/>
</dbReference>
<evidence type="ECO:0000256" key="2">
    <source>
        <dbReference type="ARBA" id="ARBA00022840"/>
    </source>
</evidence>
<dbReference type="Pfam" id="PF25601">
    <property type="entry name" value="AAA_lid_14"/>
    <property type="match status" value="1"/>
</dbReference>
<keyword evidence="1" id="KW-0547">Nucleotide-binding</keyword>
<dbReference type="Pfam" id="PF00158">
    <property type="entry name" value="Sigma54_activat"/>
    <property type="match status" value="1"/>
</dbReference>
<dbReference type="PROSITE" id="PS00675">
    <property type="entry name" value="SIGMA54_INTERACT_1"/>
    <property type="match status" value="1"/>
</dbReference>
<dbReference type="InterPro" id="IPR025662">
    <property type="entry name" value="Sigma_54_int_dom_ATP-bd_1"/>
</dbReference>
<accession>A0A225E1B3</accession>
<dbReference type="Proteomes" id="UP000214646">
    <property type="component" value="Unassembled WGS sequence"/>
</dbReference>
<gene>
    <name evidence="6" type="ORF">FRUB_01209</name>
</gene>
<evidence type="ECO:0000313" key="6">
    <source>
        <dbReference type="EMBL" id="OWK47510.1"/>
    </source>
</evidence>
<dbReference type="SUPFAM" id="SSF46689">
    <property type="entry name" value="Homeodomain-like"/>
    <property type="match status" value="1"/>
</dbReference>
<keyword evidence="3" id="KW-0805">Transcription regulation</keyword>
<dbReference type="GO" id="GO:0005524">
    <property type="term" value="F:ATP binding"/>
    <property type="evidence" value="ECO:0007669"/>
    <property type="project" value="UniProtKB-KW"/>
</dbReference>
<evidence type="ECO:0000256" key="1">
    <source>
        <dbReference type="ARBA" id="ARBA00022741"/>
    </source>
</evidence>
<dbReference type="PROSITE" id="PS50045">
    <property type="entry name" value="SIGMA54_INTERACT_4"/>
    <property type="match status" value="1"/>
</dbReference>
<feature type="domain" description="Sigma-54 factor interaction" evidence="5">
    <location>
        <begin position="145"/>
        <end position="374"/>
    </location>
</feature>
<dbReference type="Gene3D" id="1.10.10.60">
    <property type="entry name" value="Homeodomain-like"/>
    <property type="match status" value="1"/>
</dbReference>
<proteinExistence type="predicted"/>
<dbReference type="InterPro" id="IPR025944">
    <property type="entry name" value="Sigma_54_int_dom_CS"/>
</dbReference>
<dbReference type="SMART" id="SM00382">
    <property type="entry name" value="AAA"/>
    <property type="match status" value="1"/>
</dbReference>
<organism evidence="6 7">
    <name type="scientific">Fimbriiglobus ruber</name>
    <dbReference type="NCBI Taxonomy" id="1908690"/>
    <lineage>
        <taxon>Bacteria</taxon>
        <taxon>Pseudomonadati</taxon>
        <taxon>Planctomycetota</taxon>
        <taxon>Planctomycetia</taxon>
        <taxon>Gemmatales</taxon>
        <taxon>Gemmataceae</taxon>
        <taxon>Fimbriiglobus</taxon>
    </lineage>
</organism>
<evidence type="ECO:0000259" key="5">
    <source>
        <dbReference type="PROSITE" id="PS50045"/>
    </source>
</evidence>
<dbReference type="Gene3D" id="1.10.8.60">
    <property type="match status" value="1"/>
</dbReference>
<dbReference type="PRINTS" id="PR01590">
    <property type="entry name" value="HTHFIS"/>
</dbReference>
<evidence type="ECO:0000313" key="7">
    <source>
        <dbReference type="Proteomes" id="UP000214646"/>
    </source>
</evidence>
<dbReference type="InterPro" id="IPR058031">
    <property type="entry name" value="AAA_lid_NorR"/>
</dbReference>
<evidence type="ECO:0000256" key="4">
    <source>
        <dbReference type="ARBA" id="ARBA00023163"/>
    </source>
</evidence>
<protein>
    <submittedName>
        <fullName evidence="6">Response regulator of zinc sigma-54-dependent two-component system</fullName>
    </submittedName>
</protein>
<dbReference type="PANTHER" id="PTHR32071">
    <property type="entry name" value="TRANSCRIPTIONAL REGULATORY PROTEIN"/>
    <property type="match status" value="1"/>
</dbReference>
<dbReference type="InterPro" id="IPR009057">
    <property type="entry name" value="Homeodomain-like_sf"/>
</dbReference>
<dbReference type="Gene3D" id="3.40.50.300">
    <property type="entry name" value="P-loop containing nucleotide triphosphate hydrolases"/>
    <property type="match status" value="1"/>
</dbReference>
<comment type="caution">
    <text evidence="6">The sequence shown here is derived from an EMBL/GenBank/DDBJ whole genome shotgun (WGS) entry which is preliminary data.</text>
</comment>
<dbReference type="GO" id="GO:0006355">
    <property type="term" value="P:regulation of DNA-templated transcription"/>
    <property type="evidence" value="ECO:0007669"/>
    <property type="project" value="InterPro"/>
</dbReference>
<dbReference type="InterPro" id="IPR002197">
    <property type="entry name" value="HTH_Fis"/>
</dbReference>
<evidence type="ECO:0000256" key="3">
    <source>
        <dbReference type="ARBA" id="ARBA00023015"/>
    </source>
</evidence>
<keyword evidence="4" id="KW-0804">Transcription</keyword>
<dbReference type="Pfam" id="PF02954">
    <property type="entry name" value="HTH_8"/>
    <property type="match status" value="1"/>
</dbReference>
<dbReference type="EMBL" id="NIDE01000001">
    <property type="protein sequence ID" value="OWK47510.1"/>
    <property type="molecule type" value="Genomic_DNA"/>
</dbReference>
<sequence length="476" mass="52627">MTFARRILLVGTDHRFSQMVQTHLHKTFLLTAPVIRAEDIPGVVTRETDGVLLFLAADPQDADRIETTIRELRLQSTPAKLAVLESEDFATGRRLEHIVQHLDGRFLWPAQLRDLNSWARKAITPGVGFVDPSTESVSERLRRRLLAHTPSLAHMIDQLDIAASHDVTVLIEGETGTGKTHLARLIHECSARAPHRFLVLACGTLSGNLIASEFFGHVKGAFTGADSNKVGKFAAAGQGTILLDEIDTLGLEHQANLLRVIETGEYEPVGGNETQVCQARIIAATNWNLLEAVDRGTFRRDLYYRLHVITFHLPPLRARPQDVGPLVRGMIARYGTRFGKKIYAVHPDAMRALEEFAWPGNIRQLENVIQQSVLTCTGDSLTLSHLPPMIHTRADGRPVEAATGVPSSLAQNRETTERAVIIRALEKVGFSRTRAAQVLGVSRVTLYKKMKKYGLLSKPNGLAPGTLDYVANRLKD</sequence>
<dbReference type="AlphaFoldDB" id="A0A225E1B3"/>
<keyword evidence="2" id="KW-0067">ATP-binding</keyword>
<dbReference type="FunFam" id="3.40.50.300:FF:000006">
    <property type="entry name" value="DNA-binding transcriptional regulator NtrC"/>
    <property type="match status" value="1"/>
</dbReference>
<keyword evidence="7" id="KW-1185">Reference proteome</keyword>
<dbReference type="SUPFAM" id="SSF52540">
    <property type="entry name" value="P-loop containing nucleoside triphosphate hydrolases"/>
    <property type="match status" value="1"/>
</dbReference>
<dbReference type="PROSITE" id="PS00688">
    <property type="entry name" value="SIGMA54_INTERACT_3"/>
    <property type="match status" value="1"/>
</dbReference>